<dbReference type="EMBL" id="BMZQ01000006">
    <property type="protein sequence ID" value="GHD23695.1"/>
    <property type="molecule type" value="Genomic_DNA"/>
</dbReference>
<dbReference type="AlphaFoldDB" id="A0A8J3GMD8"/>
<reference evidence="1" key="2">
    <citation type="submission" date="2020-09" db="EMBL/GenBank/DDBJ databases">
        <authorList>
            <person name="Sun Q."/>
            <person name="Kim S."/>
        </authorList>
    </citation>
    <scope>NUCLEOTIDE SEQUENCE</scope>
    <source>
        <strain evidence="1">KCTC 42249</strain>
    </source>
</reference>
<reference evidence="1" key="1">
    <citation type="journal article" date="2014" name="Int. J. Syst. Evol. Microbiol.">
        <title>Complete genome sequence of Corynebacterium casei LMG S-19264T (=DSM 44701T), isolated from a smear-ripened cheese.</title>
        <authorList>
            <consortium name="US DOE Joint Genome Institute (JGI-PGF)"/>
            <person name="Walter F."/>
            <person name="Albersmeier A."/>
            <person name="Kalinowski J."/>
            <person name="Ruckert C."/>
        </authorList>
    </citation>
    <scope>NUCLEOTIDE SEQUENCE</scope>
    <source>
        <strain evidence="1">KCTC 42249</strain>
    </source>
</reference>
<sequence length="94" mass="10402">MLGVATQSPDYLAGEIARLELPYDLLSDEHFELQRALNIPLLPVEAGGRPVFRRITLVCQQARVIKVFYPVFPPSANAGEVLSWIKTQPAGGQR</sequence>
<evidence type="ECO:0000313" key="1">
    <source>
        <dbReference type="EMBL" id="GHD23695.1"/>
    </source>
</evidence>
<dbReference type="InterPro" id="IPR036249">
    <property type="entry name" value="Thioredoxin-like_sf"/>
</dbReference>
<organism evidence="1 2">
    <name type="scientific">Tianweitania populi</name>
    <dbReference type="NCBI Taxonomy" id="1607949"/>
    <lineage>
        <taxon>Bacteria</taxon>
        <taxon>Pseudomonadati</taxon>
        <taxon>Pseudomonadota</taxon>
        <taxon>Alphaproteobacteria</taxon>
        <taxon>Hyphomicrobiales</taxon>
        <taxon>Phyllobacteriaceae</taxon>
        <taxon>Tianweitania</taxon>
    </lineage>
</organism>
<accession>A0A8J3GMD8</accession>
<dbReference type="Gene3D" id="3.40.30.10">
    <property type="entry name" value="Glutaredoxin"/>
    <property type="match status" value="1"/>
</dbReference>
<evidence type="ECO:0008006" key="3">
    <source>
        <dbReference type="Google" id="ProtNLM"/>
    </source>
</evidence>
<gene>
    <name evidence="1" type="ORF">GCM10016234_39130</name>
</gene>
<proteinExistence type="predicted"/>
<evidence type="ECO:0000313" key="2">
    <source>
        <dbReference type="Proteomes" id="UP000630142"/>
    </source>
</evidence>
<keyword evidence="2" id="KW-1185">Reference proteome</keyword>
<dbReference type="SUPFAM" id="SSF52833">
    <property type="entry name" value="Thioredoxin-like"/>
    <property type="match status" value="1"/>
</dbReference>
<dbReference type="Proteomes" id="UP000630142">
    <property type="component" value="Unassembled WGS sequence"/>
</dbReference>
<name>A0A8J3GMD8_9HYPH</name>
<comment type="caution">
    <text evidence="1">The sequence shown here is derived from an EMBL/GenBank/DDBJ whole genome shotgun (WGS) entry which is preliminary data.</text>
</comment>
<protein>
    <recommendedName>
        <fullName evidence="3">Redoxin domain-containing protein</fullName>
    </recommendedName>
</protein>